<dbReference type="EMBL" id="JABFUD020000017">
    <property type="protein sequence ID" value="KAI5067751.1"/>
    <property type="molecule type" value="Genomic_DNA"/>
</dbReference>
<organism evidence="4 5">
    <name type="scientific">Adiantum capillus-veneris</name>
    <name type="common">Maidenhair fern</name>
    <dbReference type="NCBI Taxonomy" id="13818"/>
    <lineage>
        <taxon>Eukaryota</taxon>
        <taxon>Viridiplantae</taxon>
        <taxon>Streptophyta</taxon>
        <taxon>Embryophyta</taxon>
        <taxon>Tracheophyta</taxon>
        <taxon>Polypodiopsida</taxon>
        <taxon>Polypodiidae</taxon>
        <taxon>Polypodiales</taxon>
        <taxon>Pteridineae</taxon>
        <taxon>Pteridaceae</taxon>
        <taxon>Vittarioideae</taxon>
        <taxon>Adiantum</taxon>
    </lineage>
</organism>
<gene>
    <name evidence="4" type="ORF">GOP47_0018279</name>
</gene>
<dbReference type="AlphaFoldDB" id="A0A9D4ZCM0"/>
<dbReference type="Gene3D" id="1.25.40.10">
    <property type="entry name" value="Tetratricopeptide repeat domain"/>
    <property type="match status" value="1"/>
</dbReference>
<dbReference type="InterPro" id="IPR019734">
    <property type="entry name" value="TPR_rpt"/>
</dbReference>
<sequence length="513" mass="57924">MALDAQKQIRENTLELQEFLKDLKQWESRVKEKDKNLKSQMQNAVADIPPVRGHGALRSKYDVSHGQTTKLGITVPQVGQLHEKSRPVTAAKHTYDHFRDKWDKFDVDAALREVDGDDSPSSSTYQEEKKKKKVQQPSKEVNQTGGSGNKLVSEALRTSIVEPVSRNGFVSMHNSQTSDTFVDATAEKELGNKFFKEKKFVQAIECYSRSIVLQPSAVSYANRAMACIKIRRFQEAEVDCTEALALDDRYIKAYSRRATARKELGNLLGAVADSEFALRLEPDNKELKEQYINAKAMCEKMMNMKPEEKAHIPIEEIRTLNNAKPCTNKVIGYNDRPKGESAKDYLPPVPPIQDVGREKLADKSKEAFISAQAVAASVAAARITTQTTLAVPKTFYEFEALWKSFSLNTLQQAELLKVIKPSTLPQLFKDHLSPKLLGEILRSLEHLFPDKASHAIEMLENLTMAKRFNITAMCLTSKEKTELGKLWDDVFMGSQIDEENVKLLCKLRPKFQL</sequence>
<dbReference type="SUPFAM" id="SSF48452">
    <property type="entry name" value="TPR-like"/>
    <property type="match status" value="1"/>
</dbReference>
<feature type="region of interest" description="Disordered" evidence="2">
    <location>
        <begin position="34"/>
        <end position="56"/>
    </location>
</feature>
<feature type="domain" description="RNA-polymerase II-associated protein 3-like C-terminal" evidence="3">
    <location>
        <begin position="392"/>
        <end position="480"/>
    </location>
</feature>
<evidence type="ECO:0000313" key="5">
    <source>
        <dbReference type="Proteomes" id="UP000886520"/>
    </source>
</evidence>
<accession>A0A9D4ZCM0</accession>
<keyword evidence="5" id="KW-1185">Reference proteome</keyword>
<dbReference type="Proteomes" id="UP000886520">
    <property type="component" value="Chromosome 17"/>
</dbReference>
<reference evidence="4" key="1">
    <citation type="submission" date="2021-01" db="EMBL/GenBank/DDBJ databases">
        <title>Adiantum capillus-veneris genome.</title>
        <authorList>
            <person name="Fang Y."/>
            <person name="Liao Q."/>
        </authorList>
    </citation>
    <scope>NUCLEOTIDE SEQUENCE</scope>
    <source>
        <strain evidence="4">H3</strain>
        <tissue evidence="4">Leaf</tissue>
    </source>
</reference>
<evidence type="ECO:0000256" key="1">
    <source>
        <dbReference type="PROSITE-ProRule" id="PRU00339"/>
    </source>
</evidence>
<dbReference type="InterPro" id="IPR011990">
    <property type="entry name" value="TPR-like_helical_dom_sf"/>
</dbReference>
<dbReference type="PANTHER" id="PTHR47329:SF1">
    <property type="entry name" value="OS05G0129900 PROTEIN"/>
    <property type="match status" value="1"/>
</dbReference>
<protein>
    <recommendedName>
        <fullName evidence="3">RNA-polymerase II-associated protein 3-like C-terminal domain-containing protein</fullName>
    </recommendedName>
</protein>
<dbReference type="SMART" id="SM00028">
    <property type="entry name" value="TPR"/>
    <property type="match status" value="3"/>
</dbReference>
<name>A0A9D4ZCM0_ADICA</name>
<evidence type="ECO:0000256" key="2">
    <source>
        <dbReference type="SAM" id="MobiDB-lite"/>
    </source>
</evidence>
<keyword evidence="1" id="KW-0802">TPR repeat</keyword>
<evidence type="ECO:0000259" key="3">
    <source>
        <dbReference type="Pfam" id="PF13877"/>
    </source>
</evidence>
<feature type="repeat" description="TPR" evidence="1">
    <location>
        <begin position="184"/>
        <end position="217"/>
    </location>
</feature>
<dbReference type="InterPro" id="IPR025986">
    <property type="entry name" value="RPAP3-like_C"/>
</dbReference>
<dbReference type="PANTHER" id="PTHR47329">
    <property type="entry name" value="OS05G0129900 PROTEIN"/>
    <property type="match status" value="1"/>
</dbReference>
<feature type="region of interest" description="Disordered" evidence="2">
    <location>
        <begin position="113"/>
        <end position="149"/>
    </location>
</feature>
<proteinExistence type="predicted"/>
<evidence type="ECO:0000313" key="4">
    <source>
        <dbReference type="EMBL" id="KAI5067751.1"/>
    </source>
</evidence>
<dbReference type="OrthoDB" id="629492at2759"/>
<dbReference type="PROSITE" id="PS50005">
    <property type="entry name" value="TPR"/>
    <property type="match status" value="1"/>
</dbReference>
<comment type="caution">
    <text evidence="4">The sequence shown here is derived from an EMBL/GenBank/DDBJ whole genome shotgun (WGS) entry which is preliminary data.</text>
</comment>
<dbReference type="Pfam" id="PF13877">
    <property type="entry name" value="RPAP3_C"/>
    <property type="match status" value="1"/>
</dbReference>